<evidence type="ECO:0000256" key="5">
    <source>
        <dbReference type="ARBA" id="ARBA00022801"/>
    </source>
</evidence>
<feature type="binding site" evidence="11">
    <location>
        <position position="541"/>
    </location>
    <ligand>
        <name>Zn(2+)</name>
        <dbReference type="ChEBI" id="CHEBI:29105"/>
        <label>2</label>
    </ligand>
</feature>
<dbReference type="PANTHER" id="PTHR30580:SF0">
    <property type="entry name" value="PRIMOSOMAL PROTEIN N"/>
    <property type="match status" value="1"/>
</dbReference>
<name>A0A212L9X8_9BACT</name>
<dbReference type="InterPro" id="IPR011545">
    <property type="entry name" value="DEAD/DEAH_box_helicase_dom"/>
</dbReference>
<dbReference type="GO" id="GO:0043138">
    <property type="term" value="F:3'-5' DNA helicase activity"/>
    <property type="evidence" value="ECO:0007669"/>
    <property type="project" value="UniProtKB-EC"/>
</dbReference>
<feature type="domain" description="Helicase ATP-binding" evidence="13">
    <location>
        <begin position="282"/>
        <end position="450"/>
    </location>
</feature>
<keyword evidence="9 11" id="KW-0238">DNA-binding</keyword>
<keyword evidence="1 11" id="KW-0639">Primosome</keyword>
<dbReference type="Pfam" id="PF00271">
    <property type="entry name" value="Helicase_C"/>
    <property type="match status" value="1"/>
</dbReference>
<evidence type="ECO:0000256" key="9">
    <source>
        <dbReference type="ARBA" id="ARBA00023125"/>
    </source>
</evidence>
<dbReference type="InterPro" id="IPR041236">
    <property type="entry name" value="PriA_C"/>
</dbReference>
<feature type="binding site" evidence="11">
    <location>
        <position position="526"/>
    </location>
    <ligand>
        <name>Zn(2+)</name>
        <dbReference type="ChEBI" id="CHEBI:29105"/>
        <label>2</label>
    </ligand>
</feature>
<protein>
    <recommendedName>
        <fullName evidence="11">Replication restart protein PriA</fullName>
    </recommendedName>
    <alternativeName>
        <fullName evidence="11">ATP-dependent DNA helicase PriA</fullName>
        <ecNumber evidence="11">5.6.2.4</ecNumber>
    </alternativeName>
    <alternativeName>
        <fullName evidence="11">DNA 3'-5' helicase PriA</fullName>
    </alternativeName>
</protein>
<dbReference type="Pfam" id="PF18319">
    <property type="entry name" value="Zn_ribbon_PriA"/>
    <property type="match status" value="1"/>
</dbReference>
<organism evidence="15">
    <name type="scientific">uncultured Desulfovibrio sp</name>
    <dbReference type="NCBI Taxonomy" id="167968"/>
    <lineage>
        <taxon>Bacteria</taxon>
        <taxon>Pseudomonadati</taxon>
        <taxon>Thermodesulfobacteriota</taxon>
        <taxon>Desulfovibrionia</taxon>
        <taxon>Desulfovibrionales</taxon>
        <taxon>Desulfovibrionaceae</taxon>
        <taxon>Desulfovibrio</taxon>
        <taxon>environmental samples</taxon>
    </lineage>
</organism>
<dbReference type="InterPro" id="IPR041222">
    <property type="entry name" value="PriA_3primeBD"/>
</dbReference>
<dbReference type="GO" id="GO:0006270">
    <property type="term" value="P:DNA replication initiation"/>
    <property type="evidence" value="ECO:0007669"/>
    <property type="project" value="TreeGrafter"/>
</dbReference>
<comment type="catalytic activity">
    <reaction evidence="11">
        <text>ATP + H2O = ADP + phosphate + H(+)</text>
        <dbReference type="Rhea" id="RHEA:13065"/>
        <dbReference type="ChEBI" id="CHEBI:15377"/>
        <dbReference type="ChEBI" id="CHEBI:15378"/>
        <dbReference type="ChEBI" id="CHEBI:30616"/>
        <dbReference type="ChEBI" id="CHEBI:43474"/>
        <dbReference type="ChEBI" id="CHEBI:456216"/>
        <dbReference type="EC" id="5.6.2.4"/>
    </reaction>
</comment>
<comment type="similarity">
    <text evidence="11">Belongs to the helicase family. PriA subfamily.</text>
</comment>
<feature type="binding site" evidence="11">
    <location>
        <position position="544"/>
    </location>
    <ligand>
        <name>Zn(2+)</name>
        <dbReference type="ChEBI" id="CHEBI:29105"/>
        <label>2</label>
    </ligand>
</feature>
<comment type="subunit">
    <text evidence="11">Component of the replication restart primosome.</text>
</comment>
<dbReference type="GO" id="GO:0008270">
    <property type="term" value="F:zinc ion binding"/>
    <property type="evidence" value="ECO:0007669"/>
    <property type="project" value="UniProtKB-UniRule"/>
</dbReference>
<dbReference type="GO" id="GO:0005524">
    <property type="term" value="F:ATP binding"/>
    <property type="evidence" value="ECO:0007669"/>
    <property type="project" value="UniProtKB-UniRule"/>
</dbReference>
<feature type="domain" description="Helicase C-terminal" evidence="14">
    <location>
        <begin position="549"/>
        <end position="705"/>
    </location>
</feature>
<evidence type="ECO:0000256" key="10">
    <source>
        <dbReference type="ARBA" id="ARBA00023235"/>
    </source>
</evidence>
<comment type="function">
    <text evidence="11">Initiates the restart of stalled replication forks, which reloads the replicative helicase on sites other than the origin of replication. Recognizes and binds to abandoned replication forks and remodels them to uncover a helicase loading site. Promotes assembly of the primosome at these replication forks.</text>
</comment>
<dbReference type="Gene3D" id="3.40.50.300">
    <property type="entry name" value="P-loop containing nucleotide triphosphate hydrolases"/>
    <property type="match status" value="2"/>
</dbReference>
<dbReference type="InterPro" id="IPR005259">
    <property type="entry name" value="PriA"/>
</dbReference>
<keyword evidence="3 11" id="KW-0479">Metal-binding</keyword>
<dbReference type="PROSITE" id="PS51194">
    <property type="entry name" value="HELICASE_CTER"/>
    <property type="match status" value="1"/>
</dbReference>
<dbReference type="GO" id="GO:0003677">
    <property type="term" value="F:DNA binding"/>
    <property type="evidence" value="ECO:0007669"/>
    <property type="project" value="UniProtKB-UniRule"/>
</dbReference>
<reference evidence="15" key="1">
    <citation type="submission" date="2016-08" db="EMBL/GenBank/DDBJ databases">
        <authorList>
            <person name="Seilhamer J.J."/>
        </authorList>
    </citation>
    <scope>NUCLEOTIDE SEQUENCE</scope>
    <source>
        <strain evidence="15">86-1</strain>
    </source>
</reference>
<dbReference type="InterPro" id="IPR027417">
    <property type="entry name" value="P-loop_NTPase"/>
</dbReference>
<dbReference type="CDD" id="cd18804">
    <property type="entry name" value="SF2_C_priA"/>
    <property type="match status" value="1"/>
</dbReference>
<gene>
    <name evidence="11 15" type="primary">priA</name>
    <name evidence="15" type="ORF">KL86DES1_21869</name>
</gene>
<dbReference type="PROSITE" id="PS51192">
    <property type="entry name" value="HELICASE_ATP_BIND_1"/>
    <property type="match status" value="1"/>
</dbReference>
<keyword evidence="2 11" id="KW-0235">DNA replication</keyword>
<evidence type="ECO:0000256" key="6">
    <source>
        <dbReference type="ARBA" id="ARBA00022806"/>
    </source>
</evidence>
<dbReference type="InterPro" id="IPR014001">
    <property type="entry name" value="Helicase_ATP-bd"/>
</dbReference>
<feature type="coiled-coil region" evidence="12">
    <location>
        <begin position="265"/>
        <end position="292"/>
    </location>
</feature>
<keyword evidence="7 11" id="KW-0862">Zinc</keyword>
<dbReference type="GO" id="GO:1990077">
    <property type="term" value="C:primosome complex"/>
    <property type="evidence" value="ECO:0007669"/>
    <property type="project" value="UniProtKB-UniRule"/>
</dbReference>
<proteinExistence type="inferred from homology"/>
<evidence type="ECO:0000256" key="12">
    <source>
        <dbReference type="SAM" id="Coils"/>
    </source>
</evidence>
<keyword evidence="12" id="KW-0175">Coiled coil</keyword>
<feature type="binding site" evidence="11">
    <location>
        <position position="557"/>
    </location>
    <ligand>
        <name>Zn(2+)</name>
        <dbReference type="ChEBI" id="CHEBI:29105"/>
        <label>1</label>
    </ligand>
</feature>
<dbReference type="Gene3D" id="3.40.1440.60">
    <property type="entry name" value="PriA, 3(prime) DNA-binding domain"/>
    <property type="match status" value="1"/>
</dbReference>
<keyword evidence="6 11" id="KW-0347">Helicase</keyword>
<keyword evidence="10 11" id="KW-0413">Isomerase</keyword>
<evidence type="ECO:0000256" key="1">
    <source>
        <dbReference type="ARBA" id="ARBA00022515"/>
    </source>
</evidence>
<dbReference type="NCBIfam" id="TIGR00595">
    <property type="entry name" value="priA"/>
    <property type="match status" value="1"/>
</dbReference>
<evidence type="ECO:0000256" key="7">
    <source>
        <dbReference type="ARBA" id="ARBA00022833"/>
    </source>
</evidence>
<dbReference type="Pfam" id="PF00270">
    <property type="entry name" value="DEAD"/>
    <property type="match status" value="1"/>
</dbReference>
<dbReference type="InterPro" id="IPR001650">
    <property type="entry name" value="Helicase_C-like"/>
</dbReference>
<keyword evidence="5 11" id="KW-0378">Hydrolase</keyword>
<dbReference type="PANTHER" id="PTHR30580">
    <property type="entry name" value="PRIMOSOMAL PROTEIN N"/>
    <property type="match status" value="1"/>
</dbReference>
<dbReference type="EC" id="5.6.2.4" evidence="11"/>
<evidence type="ECO:0000259" key="14">
    <source>
        <dbReference type="PROSITE" id="PS51194"/>
    </source>
</evidence>
<evidence type="ECO:0000256" key="11">
    <source>
        <dbReference type="HAMAP-Rule" id="MF_00983"/>
    </source>
</evidence>
<feature type="binding site" evidence="11">
    <location>
        <position position="554"/>
    </location>
    <ligand>
        <name>Zn(2+)</name>
        <dbReference type="ChEBI" id="CHEBI:29105"/>
        <label>1</label>
    </ligand>
</feature>
<feature type="binding site" evidence="11">
    <location>
        <position position="517"/>
    </location>
    <ligand>
        <name>Zn(2+)</name>
        <dbReference type="ChEBI" id="CHEBI:29105"/>
        <label>1</label>
    </ligand>
</feature>
<dbReference type="GO" id="GO:0016887">
    <property type="term" value="F:ATP hydrolysis activity"/>
    <property type="evidence" value="ECO:0007669"/>
    <property type="project" value="RHEA"/>
</dbReference>
<keyword evidence="4 11" id="KW-0547">Nucleotide-binding</keyword>
<dbReference type="GO" id="GO:0006269">
    <property type="term" value="P:DNA replication, synthesis of primer"/>
    <property type="evidence" value="ECO:0007669"/>
    <property type="project" value="UniProtKB-KW"/>
</dbReference>
<feature type="binding site" evidence="11">
    <location>
        <position position="514"/>
    </location>
    <ligand>
        <name>Zn(2+)</name>
        <dbReference type="ChEBI" id="CHEBI:29105"/>
        <label>1</label>
    </ligand>
</feature>
<dbReference type="HAMAP" id="MF_00983">
    <property type="entry name" value="PriA"/>
    <property type="match status" value="1"/>
</dbReference>
<dbReference type="EMBL" id="FMJC01000002">
    <property type="protein sequence ID" value="SCM74325.1"/>
    <property type="molecule type" value="Genomic_DNA"/>
</dbReference>
<feature type="binding site" evidence="11">
    <location>
        <position position="523"/>
    </location>
    <ligand>
        <name>Zn(2+)</name>
        <dbReference type="ChEBI" id="CHEBI:29105"/>
        <label>2</label>
    </ligand>
</feature>
<accession>A0A212L9X8</accession>
<dbReference type="AlphaFoldDB" id="A0A212L9X8"/>
<evidence type="ECO:0000313" key="15">
    <source>
        <dbReference type="EMBL" id="SCM74325.1"/>
    </source>
</evidence>
<dbReference type="SUPFAM" id="SSF52540">
    <property type="entry name" value="P-loop containing nucleoside triphosphate hydrolases"/>
    <property type="match status" value="2"/>
</dbReference>
<dbReference type="InterPro" id="IPR040498">
    <property type="entry name" value="PriA_CRR"/>
</dbReference>
<sequence>MLSPRYWLTLPHMYASIALLSPPYATLSYALPPEFPQDFWRPGLRVAIPLGRGEKAALRAGVVLETSDSLDLPAGVACKSVCWPLEEQPLLTADLLALAQDLALRQALSPGHILGHALPQGLRLTRVRLRLLHEKGAASWPLARIRGADDATRRELAQALAQGAARLLPPGSDAASEEFCVLRVDPPWPVRPSASRQIELLEYLLEHGAVSRRNLTRALGQGVGAPLQSLLTAGHVALTRQDLEDEVEAVEQSLLPPPPAPFTLNDDQAAALSDMTAALEAAQREKRAASRLLYGVTGSGKTAVYLDLARACLAAGKSVLLLAPEVALAYKLRRDASCALPDVPLFFHHGYQSPARREATYRQLAARQEPCLVVGTRSALFLPVPHLACVVLDEEHDASFKQDESLAYQAKEVAWFRMAQAHGLLVLGSATPDLKTFHAAESGLLPVLRLPRRVGGRDLPPVELVDISLLSPAATAEGGLLAPQSEQALQAVISRGEQAVVLLNRRGYAPLMYCLDCGRTLRCPHCEIGLTYHKGREKLVCHYCGYSRPFPSPCPECKGMNFLPMGEGTERLAERLSVLAGGPVLRLDRDSTRRPGRMEEILAAFARQESPILVGTQMLSKGHHFPNVTLAVIADGDLGLNLPDYRAAERTFQLLVQSSGRAGRGDKAGQVLIQTRDVNHYCWQYVREADYEGFYAAELARRKLRKYPPFVRLALIRISHAVEDSGGAAALSDLAAAMRGRAAELGLQLLGPAPAPLALLRGRRRYSCLVKGQDWQAIRALYFFASTQKSTKNLRLFLDLDPVNML</sequence>
<evidence type="ECO:0000256" key="2">
    <source>
        <dbReference type="ARBA" id="ARBA00022705"/>
    </source>
</evidence>
<dbReference type="SMART" id="SM00487">
    <property type="entry name" value="DEXDc"/>
    <property type="match status" value="1"/>
</dbReference>
<comment type="catalytic activity">
    <reaction evidence="11">
        <text>Couples ATP hydrolysis with the unwinding of duplex DNA by translocating in the 3'-5' direction.</text>
        <dbReference type="EC" id="5.6.2.4"/>
    </reaction>
</comment>
<comment type="cofactor">
    <cofactor evidence="11">
        <name>Zn(2+)</name>
        <dbReference type="ChEBI" id="CHEBI:29105"/>
    </cofactor>
    <text evidence="11">Binds 2 zinc ions per subunit.</text>
</comment>
<dbReference type="GO" id="GO:0006310">
    <property type="term" value="P:DNA recombination"/>
    <property type="evidence" value="ECO:0007669"/>
    <property type="project" value="InterPro"/>
</dbReference>
<evidence type="ECO:0000259" key="13">
    <source>
        <dbReference type="PROSITE" id="PS51192"/>
    </source>
</evidence>
<dbReference type="SMART" id="SM00490">
    <property type="entry name" value="HELICc"/>
    <property type="match status" value="1"/>
</dbReference>
<dbReference type="GO" id="GO:0006302">
    <property type="term" value="P:double-strand break repair"/>
    <property type="evidence" value="ECO:0007669"/>
    <property type="project" value="InterPro"/>
</dbReference>
<evidence type="ECO:0000256" key="3">
    <source>
        <dbReference type="ARBA" id="ARBA00022723"/>
    </source>
</evidence>
<dbReference type="Pfam" id="PF17764">
    <property type="entry name" value="PriA_3primeBD"/>
    <property type="match status" value="1"/>
</dbReference>
<evidence type="ECO:0000256" key="4">
    <source>
        <dbReference type="ARBA" id="ARBA00022741"/>
    </source>
</evidence>
<dbReference type="InterPro" id="IPR042115">
    <property type="entry name" value="PriA_3primeBD_sf"/>
</dbReference>
<dbReference type="Pfam" id="PF18074">
    <property type="entry name" value="PriA_C"/>
    <property type="match status" value="1"/>
</dbReference>
<evidence type="ECO:0000256" key="8">
    <source>
        <dbReference type="ARBA" id="ARBA00022840"/>
    </source>
</evidence>
<keyword evidence="8 11" id="KW-0067">ATP-binding</keyword>